<evidence type="ECO:0008006" key="3">
    <source>
        <dbReference type="Google" id="ProtNLM"/>
    </source>
</evidence>
<comment type="caution">
    <text evidence="1">The sequence shown here is derived from an EMBL/GenBank/DDBJ whole genome shotgun (WGS) entry which is preliminary data.</text>
</comment>
<reference evidence="1" key="1">
    <citation type="submission" date="2021-01" db="EMBL/GenBank/DDBJ databases">
        <title>Whole genome shotgun sequence of Planobispora rosea NBRC 15558.</title>
        <authorList>
            <person name="Komaki H."/>
            <person name="Tamura T."/>
        </authorList>
    </citation>
    <scope>NUCLEOTIDE SEQUENCE</scope>
    <source>
        <strain evidence="1">NBRC 15558</strain>
    </source>
</reference>
<gene>
    <name evidence="1" type="ORF">Pro02_21780</name>
</gene>
<proteinExistence type="predicted"/>
<dbReference type="Pfam" id="PF06224">
    <property type="entry name" value="AlkZ-like"/>
    <property type="match status" value="1"/>
</dbReference>
<evidence type="ECO:0000313" key="1">
    <source>
        <dbReference type="EMBL" id="GIH83770.1"/>
    </source>
</evidence>
<accession>A0A8J3S003</accession>
<evidence type="ECO:0000313" key="2">
    <source>
        <dbReference type="Proteomes" id="UP000655044"/>
    </source>
</evidence>
<organism evidence="1 2">
    <name type="scientific">Planobispora rosea</name>
    <dbReference type="NCBI Taxonomy" id="35762"/>
    <lineage>
        <taxon>Bacteria</taxon>
        <taxon>Bacillati</taxon>
        <taxon>Actinomycetota</taxon>
        <taxon>Actinomycetes</taxon>
        <taxon>Streptosporangiales</taxon>
        <taxon>Streptosporangiaceae</taxon>
        <taxon>Planobispora</taxon>
    </lineage>
</organism>
<sequence>MRFVYDYDNLLRSHADVSRLVTVDYAAQGFGEMSGEEPSTVLVDGFAAATWRIVKRRGTATLTVRPFRKLTGAEEAEVGAEGAALLAFAAAGAKAHEIVFAPPQPG</sequence>
<protein>
    <recommendedName>
        <fullName evidence="3">Winged helix DNA-binding domain-containing protein</fullName>
    </recommendedName>
</protein>
<dbReference type="EMBL" id="BOOI01000017">
    <property type="protein sequence ID" value="GIH83770.1"/>
    <property type="molecule type" value="Genomic_DNA"/>
</dbReference>
<dbReference type="Proteomes" id="UP000655044">
    <property type="component" value="Unassembled WGS sequence"/>
</dbReference>
<keyword evidence="2" id="KW-1185">Reference proteome</keyword>
<dbReference type="InterPro" id="IPR009351">
    <property type="entry name" value="AlkZ-like"/>
</dbReference>
<name>A0A8J3S003_PLARO</name>
<dbReference type="AlphaFoldDB" id="A0A8J3S003"/>